<name>M8C550_AEGTA</name>
<evidence type="ECO:0000313" key="1">
    <source>
        <dbReference type="EnsemblPlants" id="EMT29379"/>
    </source>
</evidence>
<sequence>MARIKMEATLQTSDSRQVANHRHIAAPLAKEAESRCPRPTTQRADAGNFHGNKRQRRRRNTDVSCVASGSLVSLHHHTASRFRGWWAGGNSILRVGRVEDYKVPKNSFLLGVTLRLSESTDIIGTKERSEYLLEISGIADINPV</sequence>
<organism evidence="1">
    <name type="scientific">Aegilops tauschii</name>
    <name type="common">Tausch's goatgrass</name>
    <name type="synonym">Aegilops squarrosa</name>
    <dbReference type="NCBI Taxonomy" id="37682"/>
    <lineage>
        <taxon>Eukaryota</taxon>
        <taxon>Viridiplantae</taxon>
        <taxon>Streptophyta</taxon>
        <taxon>Embryophyta</taxon>
        <taxon>Tracheophyta</taxon>
        <taxon>Spermatophyta</taxon>
        <taxon>Magnoliopsida</taxon>
        <taxon>Liliopsida</taxon>
        <taxon>Poales</taxon>
        <taxon>Poaceae</taxon>
        <taxon>BOP clade</taxon>
        <taxon>Pooideae</taxon>
        <taxon>Triticodae</taxon>
        <taxon>Triticeae</taxon>
        <taxon>Triticinae</taxon>
        <taxon>Aegilops</taxon>
    </lineage>
</organism>
<reference evidence="1" key="1">
    <citation type="submission" date="2015-06" db="UniProtKB">
        <authorList>
            <consortium name="EnsemblPlants"/>
        </authorList>
    </citation>
    <scope>IDENTIFICATION</scope>
</reference>
<dbReference type="AlphaFoldDB" id="M8C550"/>
<protein>
    <submittedName>
        <fullName evidence="1">Uncharacterized protein</fullName>
    </submittedName>
</protein>
<accession>M8C550</accession>
<dbReference type="EnsemblPlants" id="EMT29379">
    <property type="protein sequence ID" value="EMT29379"/>
    <property type="gene ID" value="F775_04830"/>
</dbReference>
<dbReference type="InterPro" id="IPR013181">
    <property type="entry name" value="DUF1719"/>
</dbReference>
<dbReference type="Pfam" id="PF08224">
    <property type="entry name" value="DUF1719"/>
    <property type="match status" value="1"/>
</dbReference>
<proteinExistence type="predicted"/>